<sequence>MNMLHFDTSFWSRKPTDTGLPDFNSGLTVLHRKLKQSKVENDEVIQFFKDRIATEEQYATQLCRSKTLHSNGFAADEGATLKSSFLLLKSTNQQQGSRHRALADALRDNVLDPLIAFHEQYQDAVSTRKMAMDTQIKQFEQQAKETDRAKQLYQRRCRDADAAEDLAIQKAAALATSSTLTPPLSDLERPDESSHDPQPAPDQQDTPRSTADQPPTTSENLNSSIQLGSQMVSHSSFEQMVQNMQTAVPQQDYRVPILGKYTHTSTGENIARWLQQNVPQCKDSPAMAEVIGQQLIHPYQVLRLVGQRGSKFVPSPNTYYQWRTLAQADADNTAASGMFNLSLFDRNNAANTLEPHKKARWEAERADETYQSTVKRLDQLRMAIDEALFLHFAVMEQVELRRITVIKKAFTEYTSCLTSILPVDKTTVEEMVANQESIKPSQDIQFIVQNYFQGSFTPRAILYENYYHGIEHDQIFGVSLAELATAKDDKVPLFIRRILSSIEEGSMQMDANAKKSLWSTRLPLEQAHSARADVNVGSDRVDKPLLMQHEPGVLIALLRLYLMELSECLFTQDMYTPLQAVYTTGKNVDTSTRVVSVSNLVALLPAVNFAVLQAIAQQVSEFVKETSPDEQTLNEIYQSLGHAVVHPPVQTLTTQASKTPSLLMKDLIEHYSAIFTETTLKSHADNVARQRQRVLQASPLTVSTDINDKKRNGSRFMTFIRTSTEEQSPTTQPPISPNSAGTPTSSSNSKWSFSVFRSNSLERQPSTLTPTTSRPATSPGAKPSTTFTPSAIINDSPPLSPSATTDRASINTLETKDLPAPATSGNDAKSPTTTIMFDVAELAQQHKNSPTAAVPDDVDDQDLDPFFADD</sequence>
<dbReference type="SUPFAM" id="SSF103657">
    <property type="entry name" value="BAR/IMD domain-like"/>
    <property type="match status" value="1"/>
</dbReference>
<feature type="compositionally biased region" description="Polar residues" evidence="2">
    <location>
        <begin position="759"/>
        <end position="776"/>
    </location>
</feature>
<dbReference type="SMART" id="SM00055">
    <property type="entry name" value="FCH"/>
    <property type="match status" value="1"/>
</dbReference>
<dbReference type="PANTHER" id="PTHR23065:SF17">
    <property type="entry name" value="RHO-GTPASE-ACTIVATING PROTEIN RGD2"/>
    <property type="match status" value="1"/>
</dbReference>
<dbReference type="STRING" id="101127.A0A1X2GE94"/>
<dbReference type="GO" id="GO:0000935">
    <property type="term" value="C:division septum"/>
    <property type="evidence" value="ECO:0007669"/>
    <property type="project" value="TreeGrafter"/>
</dbReference>
<feature type="compositionally biased region" description="Polar residues" evidence="2">
    <location>
        <begin position="206"/>
        <end position="222"/>
    </location>
</feature>
<evidence type="ECO:0000256" key="1">
    <source>
        <dbReference type="PROSITE-ProRule" id="PRU01077"/>
    </source>
</evidence>
<dbReference type="PROSITE" id="PS50238">
    <property type="entry name" value="RHOGAP"/>
    <property type="match status" value="1"/>
</dbReference>
<dbReference type="Pfam" id="PF00620">
    <property type="entry name" value="RhoGAP"/>
    <property type="match status" value="1"/>
</dbReference>
<evidence type="ECO:0000259" key="4">
    <source>
        <dbReference type="PROSITE" id="PS51741"/>
    </source>
</evidence>
<dbReference type="InterPro" id="IPR000198">
    <property type="entry name" value="RhoGAP_dom"/>
</dbReference>
<feature type="compositionally biased region" description="Polar residues" evidence="2">
    <location>
        <begin position="801"/>
        <end position="813"/>
    </location>
</feature>
<dbReference type="SMART" id="SM00324">
    <property type="entry name" value="RhoGAP"/>
    <property type="match status" value="1"/>
</dbReference>
<feature type="domain" description="Rho-GAP" evidence="3">
    <location>
        <begin position="478"/>
        <end position="675"/>
    </location>
</feature>
<evidence type="ECO:0000313" key="5">
    <source>
        <dbReference type="EMBL" id="ORX51702.1"/>
    </source>
</evidence>
<evidence type="ECO:0008006" key="7">
    <source>
        <dbReference type="Google" id="ProtNLM"/>
    </source>
</evidence>
<feature type="region of interest" description="Disordered" evidence="2">
    <location>
        <begin position="721"/>
        <end position="870"/>
    </location>
</feature>
<evidence type="ECO:0000313" key="6">
    <source>
        <dbReference type="Proteomes" id="UP000242146"/>
    </source>
</evidence>
<comment type="caution">
    <text evidence="5">The sequence shown here is derived from an EMBL/GenBank/DDBJ whole genome shotgun (WGS) entry which is preliminary data.</text>
</comment>
<name>A0A1X2GE94_9FUNG</name>
<protein>
    <recommendedName>
        <fullName evidence="7">Rho-GAP domain-containing protein</fullName>
    </recommendedName>
</protein>
<dbReference type="InterPro" id="IPR008936">
    <property type="entry name" value="Rho_GTPase_activation_prot"/>
</dbReference>
<dbReference type="GO" id="GO:0007264">
    <property type="term" value="P:small GTPase-mediated signal transduction"/>
    <property type="evidence" value="ECO:0007669"/>
    <property type="project" value="TreeGrafter"/>
</dbReference>
<dbReference type="InterPro" id="IPR027267">
    <property type="entry name" value="AH/BAR_dom_sf"/>
</dbReference>
<accession>A0A1X2GE94</accession>
<dbReference type="GO" id="GO:0005096">
    <property type="term" value="F:GTPase activator activity"/>
    <property type="evidence" value="ECO:0007669"/>
    <property type="project" value="TreeGrafter"/>
</dbReference>
<dbReference type="AlphaFoldDB" id="A0A1X2GE94"/>
<dbReference type="InterPro" id="IPR000591">
    <property type="entry name" value="DEP_dom"/>
</dbReference>
<dbReference type="GO" id="GO:0005886">
    <property type="term" value="C:plasma membrane"/>
    <property type="evidence" value="ECO:0007669"/>
    <property type="project" value="TreeGrafter"/>
</dbReference>
<gene>
    <name evidence="5" type="ORF">DM01DRAFT_1337202</name>
</gene>
<reference evidence="5 6" key="1">
    <citation type="submission" date="2016-07" db="EMBL/GenBank/DDBJ databases">
        <title>Pervasive Adenine N6-methylation of Active Genes in Fungi.</title>
        <authorList>
            <consortium name="DOE Joint Genome Institute"/>
            <person name="Mondo S.J."/>
            <person name="Dannebaum R.O."/>
            <person name="Kuo R.C."/>
            <person name="Labutti K."/>
            <person name="Haridas S."/>
            <person name="Kuo A."/>
            <person name="Salamov A."/>
            <person name="Ahrendt S.R."/>
            <person name="Lipzen A."/>
            <person name="Sullivan W."/>
            <person name="Andreopoulos W.B."/>
            <person name="Clum A."/>
            <person name="Lindquist E."/>
            <person name="Daum C."/>
            <person name="Ramamoorthy G.K."/>
            <person name="Gryganskyi A."/>
            <person name="Culley D."/>
            <person name="Magnuson J.K."/>
            <person name="James T.Y."/>
            <person name="O'Malley M.A."/>
            <person name="Stajich J.E."/>
            <person name="Spatafora J.W."/>
            <person name="Visel A."/>
            <person name="Grigoriev I.V."/>
        </authorList>
    </citation>
    <scope>NUCLEOTIDE SEQUENCE [LARGE SCALE GENOMIC DNA]</scope>
    <source>
        <strain evidence="5 6">NRRL 3301</strain>
    </source>
</reference>
<dbReference type="Pfam" id="PF00610">
    <property type="entry name" value="DEP"/>
    <property type="match status" value="1"/>
</dbReference>
<feature type="compositionally biased region" description="Low complexity" evidence="2">
    <location>
        <begin position="745"/>
        <end position="758"/>
    </location>
</feature>
<keyword evidence="1" id="KW-0175">Coiled coil</keyword>
<dbReference type="PANTHER" id="PTHR23065">
    <property type="entry name" value="PROLINE-SERINE-THREONINE PHOSPHATASE INTERACTING PROTEIN 1"/>
    <property type="match status" value="1"/>
</dbReference>
<proteinExistence type="predicted"/>
<dbReference type="Gene3D" id="1.10.555.10">
    <property type="entry name" value="Rho GTPase activation protein"/>
    <property type="match status" value="1"/>
</dbReference>
<dbReference type="Pfam" id="PF00611">
    <property type="entry name" value="FCH"/>
    <property type="match status" value="1"/>
</dbReference>
<dbReference type="PROSITE" id="PS51741">
    <property type="entry name" value="F_BAR"/>
    <property type="match status" value="1"/>
</dbReference>
<dbReference type="SUPFAM" id="SSF48350">
    <property type="entry name" value="GTPase activation domain, GAP"/>
    <property type="match status" value="1"/>
</dbReference>
<dbReference type="GO" id="GO:0007010">
    <property type="term" value="P:cytoskeleton organization"/>
    <property type="evidence" value="ECO:0007669"/>
    <property type="project" value="TreeGrafter"/>
</dbReference>
<dbReference type="SUPFAM" id="SSF46785">
    <property type="entry name" value="Winged helix' DNA-binding domain"/>
    <property type="match status" value="1"/>
</dbReference>
<dbReference type="Proteomes" id="UP000242146">
    <property type="component" value="Unassembled WGS sequence"/>
</dbReference>
<dbReference type="InterPro" id="IPR031160">
    <property type="entry name" value="F_BAR_dom"/>
</dbReference>
<organism evidence="5 6">
    <name type="scientific">Hesseltinella vesiculosa</name>
    <dbReference type="NCBI Taxonomy" id="101127"/>
    <lineage>
        <taxon>Eukaryota</taxon>
        <taxon>Fungi</taxon>
        <taxon>Fungi incertae sedis</taxon>
        <taxon>Mucoromycota</taxon>
        <taxon>Mucoromycotina</taxon>
        <taxon>Mucoromycetes</taxon>
        <taxon>Mucorales</taxon>
        <taxon>Cunninghamellaceae</taxon>
        <taxon>Hesseltinella</taxon>
    </lineage>
</organism>
<feature type="compositionally biased region" description="Polar residues" evidence="2">
    <location>
        <begin position="721"/>
        <end position="730"/>
    </location>
</feature>
<dbReference type="GO" id="GO:0005737">
    <property type="term" value="C:cytoplasm"/>
    <property type="evidence" value="ECO:0007669"/>
    <property type="project" value="TreeGrafter"/>
</dbReference>
<dbReference type="InterPro" id="IPR001060">
    <property type="entry name" value="FCH_dom"/>
</dbReference>
<keyword evidence="6" id="KW-1185">Reference proteome</keyword>
<evidence type="ECO:0000259" key="3">
    <source>
        <dbReference type="PROSITE" id="PS50238"/>
    </source>
</evidence>
<feature type="domain" description="F-BAR" evidence="4">
    <location>
        <begin position="4"/>
        <end position="443"/>
    </location>
</feature>
<dbReference type="EMBL" id="MCGT01000020">
    <property type="protein sequence ID" value="ORX51702.1"/>
    <property type="molecule type" value="Genomic_DNA"/>
</dbReference>
<dbReference type="OrthoDB" id="2155291at2759"/>
<feature type="compositionally biased region" description="Polar residues" evidence="2">
    <location>
        <begin position="823"/>
        <end position="835"/>
    </location>
</feature>
<feature type="compositionally biased region" description="Acidic residues" evidence="2">
    <location>
        <begin position="856"/>
        <end position="870"/>
    </location>
</feature>
<feature type="compositionally biased region" description="Polar residues" evidence="2">
    <location>
        <begin position="783"/>
        <end position="793"/>
    </location>
</feature>
<feature type="region of interest" description="Disordered" evidence="2">
    <location>
        <begin position="177"/>
        <end position="222"/>
    </location>
</feature>
<feature type="compositionally biased region" description="Basic and acidic residues" evidence="2">
    <location>
        <begin position="186"/>
        <end position="195"/>
    </location>
</feature>
<dbReference type="InterPro" id="IPR036390">
    <property type="entry name" value="WH_DNA-bd_sf"/>
</dbReference>
<evidence type="ECO:0000256" key="2">
    <source>
        <dbReference type="SAM" id="MobiDB-lite"/>
    </source>
</evidence>
<dbReference type="Gene3D" id="1.20.1270.60">
    <property type="entry name" value="Arfaptin homology (AH) domain/BAR domain"/>
    <property type="match status" value="2"/>
</dbReference>